<dbReference type="PATRIC" id="fig|281456.6.peg.2467"/>
<dbReference type="NCBIfam" id="TIGR00738">
    <property type="entry name" value="rrf2_super"/>
    <property type="match status" value="1"/>
</dbReference>
<dbReference type="PROSITE" id="PS51197">
    <property type="entry name" value="HTH_RRF2_2"/>
    <property type="match status" value="1"/>
</dbReference>
<gene>
    <name evidence="1" type="ORF">Tfer_2329</name>
</gene>
<keyword evidence="2" id="KW-1185">Reference proteome</keyword>
<organism evidence="1 2">
    <name type="scientific">Thermincola ferriacetica</name>
    <dbReference type="NCBI Taxonomy" id="281456"/>
    <lineage>
        <taxon>Bacteria</taxon>
        <taxon>Bacillati</taxon>
        <taxon>Bacillota</taxon>
        <taxon>Clostridia</taxon>
        <taxon>Eubacteriales</taxon>
        <taxon>Thermincolaceae</taxon>
        <taxon>Thermincola</taxon>
    </lineage>
</organism>
<dbReference type="PROSITE" id="PS01332">
    <property type="entry name" value="HTH_RRF2_1"/>
    <property type="match status" value="1"/>
</dbReference>
<dbReference type="SUPFAM" id="SSF46785">
    <property type="entry name" value="Winged helix' DNA-binding domain"/>
    <property type="match status" value="1"/>
</dbReference>
<proteinExistence type="predicted"/>
<dbReference type="InterPro" id="IPR000944">
    <property type="entry name" value="Tscrpt_reg_Rrf2"/>
</dbReference>
<dbReference type="RefSeq" id="WP_013119738.1">
    <property type="nucleotide sequence ID" value="NZ_LGTE01000017.1"/>
</dbReference>
<dbReference type="InterPro" id="IPR036390">
    <property type="entry name" value="WH_DNA-bd_sf"/>
</dbReference>
<evidence type="ECO:0000313" key="1">
    <source>
        <dbReference type="EMBL" id="KNZ69083.1"/>
    </source>
</evidence>
<dbReference type="Gene3D" id="1.10.10.10">
    <property type="entry name" value="Winged helix-like DNA-binding domain superfamily/Winged helix DNA-binding domain"/>
    <property type="match status" value="1"/>
</dbReference>
<dbReference type="InterPro" id="IPR030489">
    <property type="entry name" value="TR_Rrf2-type_CS"/>
</dbReference>
<name>A0A0L6W127_9FIRM</name>
<dbReference type="InterPro" id="IPR036388">
    <property type="entry name" value="WH-like_DNA-bd_sf"/>
</dbReference>
<reference evidence="2" key="1">
    <citation type="submission" date="2015-07" db="EMBL/GenBank/DDBJ databases">
        <title>Complete Genome of Thermincola ferriacetica strain Z-0001T.</title>
        <authorList>
            <person name="Lusk B."/>
            <person name="Badalamenti J.P."/>
            <person name="Parameswaran P."/>
            <person name="Bond D.R."/>
            <person name="Torres C.I."/>
        </authorList>
    </citation>
    <scope>NUCLEOTIDE SEQUENCE [LARGE SCALE GENOMIC DNA]</scope>
    <source>
        <strain evidence="2">Z-0001</strain>
    </source>
</reference>
<dbReference type="PANTHER" id="PTHR33221">
    <property type="entry name" value="WINGED HELIX-TURN-HELIX TRANSCRIPTIONAL REGULATOR, RRF2 FAMILY"/>
    <property type="match status" value="1"/>
</dbReference>
<dbReference type="Proteomes" id="UP000037175">
    <property type="component" value="Unassembled WGS sequence"/>
</dbReference>
<protein>
    <submittedName>
        <fullName evidence="1">AsnC family transcriptional regulator</fullName>
    </submittedName>
</protein>
<dbReference type="GO" id="GO:0005829">
    <property type="term" value="C:cytosol"/>
    <property type="evidence" value="ECO:0007669"/>
    <property type="project" value="TreeGrafter"/>
</dbReference>
<accession>A0A0L6W127</accession>
<dbReference type="AlphaFoldDB" id="A0A0L6W127"/>
<dbReference type="PANTHER" id="PTHR33221:SF2">
    <property type="entry name" value="TRANSCRIPTIONAL REGULATOR"/>
    <property type="match status" value="1"/>
</dbReference>
<dbReference type="EMBL" id="LGTE01000017">
    <property type="protein sequence ID" value="KNZ69083.1"/>
    <property type="molecule type" value="Genomic_DNA"/>
</dbReference>
<sequence>MHINQATDYAFRAVLFLAQQPKGKVVEAQVIARKEVIPMRFLLKIMPSLIKAGIVKSQRGVGGGYYLAKDPRDISFLDVVTAIEGPVAINRCLIDPEYCSKKGPPGCKVHRALDGIQKKLYNELKNHNFGNLIN</sequence>
<evidence type="ECO:0000313" key="2">
    <source>
        <dbReference type="Proteomes" id="UP000037175"/>
    </source>
</evidence>
<dbReference type="GO" id="GO:0003700">
    <property type="term" value="F:DNA-binding transcription factor activity"/>
    <property type="evidence" value="ECO:0007669"/>
    <property type="project" value="TreeGrafter"/>
</dbReference>
<comment type="caution">
    <text evidence="1">The sequence shown here is derived from an EMBL/GenBank/DDBJ whole genome shotgun (WGS) entry which is preliminary data.</text>
</comment>
<dbReference type="Pfam" id="PF02082">
    <property type="entry name" value="Rrf2"/>
    <property type="match status" value="1"/>
</dbReference>